<reference evidence="1 2" key="1">
    <citation type="submission" date="2019-01" db="EMBL/GenBank/DDBJ databases">
        <authorList>
            <person name="Ferrante I. M."/>
        </authorList>
    </citation>
    <scope>NUCLEOTIDE SEQUENCE [LARGE SCALE GENOMIC DNA]</scope>
    <source>
        <strain evidence="1 2">B856</strain>
    </source>
</reference>
<name>A0A448Z5B3_9STRA</name>
<gene>
    <name evidence="1" type="ORF">PSNMU_V1.4_AUG-EV-PASAV3_0040910</name>
</gene>
<evidence type="ECO:0000313" key="2">
    <source>
        <dbReference type="Proteomes" id="UP000291116"/>
    </source>
</evidence>
<dbReference type="EMBL" id="CAACVS010000120">
    <property type="protein sequence ID" value="VEU37293.1"/>
    <property type="molecule type" value="Genomic_DNA"/>
</dbReference>
<dbReference type="OrthoDB" id="185328at2759"/>
<dbReference type="Proteomes" id="UP000291116">
    <property type="component" value="Unassembled WGS sequence"/>
</dbReference>
<proteinExistence type="predicted"/>
<dbReference type="AlphaFoldDB" id="A0A448Z5B3"/>
<evidence type="ECO:0000313" key="1">
    <source>
        <dbReference type="EMBL" id="VEU37293.1"/>
    </source>
</evidence>
<protein>
    <submittedName>
        <fullName evidence="1">Uncharacterized protein</fullName>
    </submittedName>
</protein>
<keyword evidence="2" id="KW-1185">Reference proteome</keyword>
<organism evidence="1 2">
    <name type="scientific">Pseudo-nitzschia multistriata</name>
    <dbReference type="NCBI Taxonomy" id="183589"/>
    <lineage>
        <taxon>Eukaryota</taxon>
        <taxon>Sar</taxon>
        <taxon>Stramenopiles</taxon>
        <taxon>Ochrophyta</taxon>
        <taxon>Bacillariophyta</taxon>
        <taxon>Bacillariophyceae</taxon>
        <taxon>Bacillariophycidae</taxon>
        <taxon>Bacillariales</taxon>
        <taxon>Bacillariaceae</taxon>
        <taxon>Pseudo-nitzschia</taxon>
    </lineage>
</organism>
<accession>A0A448Z5B3</accession>
<sequence>MKTTAGRLLHGCLPIAIAVALLGLLSGAASFRPAAVPSRRGQQRPLAAATTGTGATLTEETTWTMRMNLENLPTEKGKRTSGIYVVQAKFIEEEGYEPPQGLLQQVFPGQEASASEDGEAASTVDTQMKIASGRWTLSEDPEDRKDSLWIWGLFKDPLYPFLLLQFEVEEMALPGEEKDSIKPFKLFAQINHKREDGEVILASVTDLTVREKETYKADPFGAAKIDLFENVVVGKLQLQAQ</sequence>